<comment type="subcellular location">
    <subcellularLocation>
        <location evidence="1">Cell membrane</location>
        <topology evidence="1">Multi-pass membrane protein</topology>
    </subcellularLocation>
</comment>
<dbReference type="Gene3D" id="3.10.580.10">
    <property type="entry name" value="CBS-domain"/>
    <property type="match status" value="1"/>
</dbReference>
<evidence type="ECO:0000256" key="5">
    <source>
        <dbReference type="SAM" id="Phobius"/>
    </source>
</evidence>
<keyword evidence="3" id="KW-0129">CBS domain</keyword>
<name>A0A919IW55_9ACTN</name>
<dbReference type="AlphaFoldDB" id="A0A919IW55"/>
<keyword evidence="4 5" id="KW-0472">Membrane</keyword>
<keyword evidence="4 5" id="KW-0812">Transmembrane</keyword>
<evidence type="ECO:0000256" key="1">
    <source>
        <dbReference type="ARBA" id="ARBA00004651"/>
    </source>
</evidence>
<dbReference type="Proteomes" id="UP000598174">
    <property type="component" value="Unassembled WGS sequence"/>
</dbReference>
<keyword evidence="4 5" id="KW-1133">Transmembrane helix</keyword>
<feature type="transmembrane region" description="Helical" evidence="5">
    <location>
        <begin position="94"/>
        <end position="115"/>
    </location>
</feature>
<evidence type="ECO:0000256" key="4">
    <source>
        <dbReference type="PROSITE-ProRule" id="PRU01193"/>
    </source>
</evidence>
<dbReference type="PROSITE" id="PS51371">
    <property type="entry name" value="CBS"/>
    <property type="match status" value="1"/>
</dbReference>
<feature type="domain" description="CNNM transmembrane" evidence="7">
    <location>
        <begin position="1"/>
        <end position="198"/>
    </location>
</feature>
<gene>
    <name evidence="8" type="ORF">Afe05nite_10730</name>
</gene>
<dbReference type="PANTHER" id="PTHR43099:SF5">
    <property type="entry name" value="HLYC_CORC FAMILY TRANSPORTER"/>
    <property type="match status" value="1"/>
</dbReference>
<dbReference type="RefSeq" id="WP_203815847.1">
    <property type="nucleotide sequence ID" value="NZ_BAAABP010000021.1"/>
</dbReference>
<feature type="domain" description="CBS" evidence="6">
    <location>
        <begin position="219"/>
        <end position="275"/>
    </location>
</feature>
<dbReference type="PROSITE" id="PS51846">
    <property type="entry name" value="CNNM"/>
    <property type="match status" value="1"/>
</dbReference>
<dbReference type="EMBL" id="BOMM01000008">
    <property type="protein sequence ID" value="GIE09233.1"/>
    <property type="molecule type" value="Genomic_DNA"/>
</dbReference>
<organism evidence="8 9">
    <name type="scientific">Paractinoplanes ferrugineus</name>
    <dbReference type="NCBI Taxonomy" id="113564"/>
    <lineage>
        <taxon>Bacteria</taxon>
        <taxon>Bacillati</taxon>
        <taxon>Actinomycetota</taxon>
        <taxon>Actinomycetes</taxon>
        <taxon>Micromonosporales</taxon>
        <taxon>Micromonosporaceae</taxon>
        <taxon>Paractinoplanes</taxon>
    </lineage>
</organism>
<dbReference type="Pfam" id="PF01595">
    <property type="entry name" value="CNNM"/>
    <property type="match status" value="1"/>
</dbReference>
<protein>
    <submittedName>
        <fullName evidence="8">Membrane protein</fullName>
    </submittedName>
</protein>
<evidence type="ECO:0000259" key="7">
    <source>
        <dbReference type="PROSITE" id="PS51846"/>
    </source>
</evidence>
<keyword evidence="9" id="KW-1185">Reference proteome</keyword>
<proteinExistence type="predicted"/>
<comment type="caution">
    <text evidence="8">The sequence shown here is derived from an EMBL/GenBank/DDBJ whole genome shotgun (WGS) entry which is preliminary data.</text>
</comment>
<evidence type="ECO:0000313" key="8">
    <source>
        <dbReference type="EMBL" id="GIE09233.1"/>
    </source>
</evidence>
<evidence type="ECO:0000256" key="2">
    <source>
        <dbReference type="ARBA" id="ARBA00022475"/>
    </source>
</evidence>
<evidence type="ECO:0000259" key="6">
    <source>
        <dbReference type="PROSITE" id="PS51371"/>
    </source>
</evidence>
<dbReference type="InterPro" id="IPR002550">
    <property type="entry name" value="CNNM"/>
</dbReference>
<reference evidence="8" key="1">
    <citation type="submission" date="2021-01" db="EMBL/GenBank/DDBJ databases">
        <title>Whole genome shotgun sequence of Actinoplanes ferrugineus NBRC 15555.</title>
        <authorList>
            <person name="Komaki H."/>
            <person name="Tamura T."/>
        </authorList>
    </citation>
    <scope>NUCLEOTIDE SEQUENCE</scope>
    <source>
        <strain evidence="8">NBRC 15555</strain>
    </source>
</reference>
<evidence type="ECO:0000256" key="3">
    <source>
        <dbReference type="PROSITE-ProRule" id="PRU00703"/>
    </source>
</evidence>
<feature type="transmembrane region" description="Helical" evidence="5">
    <location>
        <begin position="54"/>
        <end position="74"/>
    </location>
</feature>
<keyword evidence="2" id="KW-1003">Cell membrane</keyword>
<dbReference type="InterPro" id="IPR000644">
    <property type="entry name" value="CBS_dom"/>
</dbReference>
<dbReference type="Pfam" id="PF00571">
    <property type="entry name" value="CBS"/>
    <property type="match status" value="1"/>
</dbReference>
<evidence type="ECO:0000313" key="9">
    <source>
        <dbReference type="Proteomes" id="UP000598174"/>
    </source>
</evidence>
<dbReference type="SUPFAM" id="SSF54631">
    <property type="entry name" value="CBS-domain pair"/>
    <property type="match status" value="1"/>
</dbReference>
<dbReference type="InterPro" id="IPR046342">
    <property type="entry name" value="CBS_dom_sf"/>
</dbReference>
<sequence>MTAVLAVLLLVGNAFFVAAEFALVASKRHRLEQAAATGGRAAAAALAGSRSLPLMLAGAQLGITLCSLGLGALAEPALAHWLTPLFHGVGLPELASHVIAFVIALAVVTFLHLVIGEMMPKSWAITDPEHSAVLLALPFRLFARLVGPLLRLLNALANAVLKPFGVRAQDQLPVSHGPAEMQILLDRSRAEGLIGAEQSELLSSVLGLGSLRVREVAFAADQLVTVPATASAADVELASMGSGRSRLAVTGADGAVVGFVHVRDVVRATTAGRDVTAADLMDEPFTLGADDRVVDAVTAMRAGRAQVALVAGGGFVALEDLLEQVLGPFDDETDPVSVAVPR</sequence>
<dbReference type="GO" id="GO:0005886">
    <property type="term" value="C:plasma membrane"/>
    <property type="evidence" value="ECO:0007669"/>
    <property type="project" value="UniProtKB-SubCell"/>
</dbReference>
<dbReference type="InterPro" id="IPR051676">
    <property type="entry name" value="UPF0053_domain"/>
</dbReference>
<dbReference type="PANTHER" id="PTHR43099">
    <property type="entry name" value="UPF0053 PROTEIN YRKA"/>
    <property type="match status" value="1"/>
</dbReference>
<accession>A0A919IW55</accession>
<feature type="transmembrane region" description="Helical" evidence="5">
    <location>
        <begin position="6"/>
        <end position="25"/>
    </location>
</feature>